<dbReference type="Proteomes" id="UP000066284">
    <property type="component" value="Chromosome 1"/>
</dbReference>
<dbReference type="AlphaFoldDB" id="A0A0S4KPQ2"/>
<gene>
    <name evidence="1" type="ORF">NITINOP_1444</name>
</gene>
<evidence type="ECO:0000313" key="2">
    <source>
        <dbReference type="Proteomes" id="UP000066284"/>
    </source>
</evidence>
<organism evidence="1 2">
    <name type="scientific">Candidatus Nitrospira inopinata</name>
    <dbReference type="NCBI Taxonomy" id="1715989"/>
    <lineage>
        <taxon>Bacteria</taxon>
        <taxon>Pseudomonadati</taxon>
        <taxon>Nitrospirota</taxon>
        <taxon>Nitrospiria</taxon>
        <taxon>Nitrospirales</taxon>
        <taxon>Nitrospiraceae</taxon>
        <taxon>Nitrospira</taxon>
    </lineage>
</organism>
<accession>A0A0S4KPQ2</accession>
<evidence type="ECO:0000313" key="1">
    <source>
        <dbReference type="EMBL" id="CUQ66419.1"/>
    </source>
</evidence>
<dbReference type="EMBL" id="LN885086">
    <property type="protein sequence ID" value="CUQ66419.1"/>
    <property type="molecule type" value="Genomic_DNA"/>
</dbReference>
<name>A0A0S4KPQ2_9BACT</name>
<sequence>MSEPTADDVGDLGHQVSYLFPFIRQQIALELGMDAPLGVNMRSCSAHENVEKFYLSRGRIGSAVIGVIVIRPAWSRGGTCHGKASEVNRIVSNHTAIRLLIACPSRH</sequence>
<proteinExistence type="predicted"/>
<protein>
    <submittedName>
        <fullName evidence="1">Uncharacterized protein</fullName>
    </submittedName>
</protein>
<keyword evidence="2" id="KW-1185">Reference proteome</keyword>
<reference evidence="2" key="1">
    <citation type="submission" date="2015-09" db="EMBL/GenBank/DDBJ databases">
        <authorList>
            <person name="Daims H."/>
        </authorList>
    </citation>
    <scope>NUCLEOTIDE SEQUENCE [LARGE SCALE GENOMIC DNA]</scope>
</reference>
<dbReference type="KEGG" id="nio:NITINOP_1444"/>